<dbReference type="OrthoDB" id="74360at2759"/>
<name>A0A9W9CCF2_9PLEO</name>
<dbReference type="Proteomes" id="UP001140513">
    <property type="component" value="Unassembled WGS sequence"/>
</dbReference>
<evidence type="ECO:0000313" key="2">
    <source>
        <dbReference type="Proteomes" id="UP001140513"/>
    </source>
</evidence>
<dbReference type="RefSeq" id="XP_056072473.1">
    <property type="nucleotide sequence ID" value="XM_056215206.1"/>
</dbReference>
<comment type="caution">
    <text evidence="1">The sequence shown here is derived from an EMBL/GenBank/DDBJ whole genome shotgun (WGS) entry which is preliminary data.</text>
</comment>
<sequence>MDAGWVTAGFGQRFAGKNGSNFEYSEEQKKILATDPQKYLAYRKKIESELNSRFRFILNGSKEQQDARAVR</sequence>
<protein>
    <submittedName>
        <fullName evidence="1">Uncharacterized protein</fullName>
    </submittedName>
</protein>
<organism evidence="1 2">
    <name type="scientific">Didymosphaeria variabile</name>
    <dbReference type="NCBI Taxonomy" id="1932322"/>
    <lineage>
        <taxon>Eukaryota</taxon>
        <taxon>Fungi</taxon>
        <taxon>Dikarya</taxon>
        <taxon>Ascomycota</taxon>
        <taxon>Pezizomycotina</taxon>
        <taxon>Dothideomycetes</taxon>
        <taxon>Pleosporomycetidae</taxon>
        <taxon>Pleosporales</taxon>
        <taxon>Massarineae</taxon>
        <taxon>Didymosphaeriaceae</taxon>
        <taxon>Didymosphaeria</taxon>
    </lineage>
</organism>
<accession>A0A9W9CCF2</accession>
<gene>
    <name evidence="1" type="ORF">N0V89_006436</name>
</gene>
<keyword evidence="2" id="KW-1185">Reference proteome</keyword>
<dbReference type="GeneID" id="80909966"/>
<proteinExistence type="predicted"/>
<evidence type="ECO:0000313" key="1">
    <source>
        <dbReference type="EMBL" id="KAJ4354699.1"/>
    </source>
</evidence>
<reference evidence="1" key="1">
    <citation type="submission" date="2022-10" db="EMBL/GenBank/DDBJ databases">
        <title>Tapping the CABI collections for fungal endophytes: first genome assemblies for Collariella, Neodidymelliopsis, Ascochyta clinopodiicola, Didymella pomorum, Didymosphaeria variabile, Neocosmospora piperis and Neocucurbitaria cava.</title>
        <authorList>
            <person name="Hill R."/>
        </authorList>
    </citation>
    <scope>NUCLEOTIDE SEQUENCE</scope>
    <source>
        <strain evidence="1">IMI 356815</strain>
    </source>
</reference>
<dbReference type="AlphaFoldDB" id="A0A9W9CCF2"/>
<dbReference type="EMBL" id="JAPEUX010000004">
    <property type="protein sequence ID" value="KAJ4354699.1"/>
    <property type="molecule type" value="Genomic_DNA"/>
</dbReference>